<feature type="signal peptide" evidence="2">
    <location>
        <begin position="1"/>
        <end position="26"/>
    </location>
</feature>
<feature type="compositionally biased region" description="Basic and acidic residues" evidence="1">
    <location>
        <begin position="124"/>
        <end position="141"/>
    </location>
</feature>
<protein>
    <submittedName>
        <fullName evidence="3">Uncharacterized protein</fullName>
    </submittedName>
</protein>
<accession>A0ABV9EH11</accession>
<proteinExistence type="predicted"/>
<dbReference type="Proteomes" id="UP001595891">
    <property type="component" value="Unassembled WGS sequence"/>
</dbReference>
<evidence type="ECO:0000313" key="4">
    <source>
        <dbReference type="Proteomes" id="UP001595891"/>
    </source>
</evidence>
<keyword evidence="2" id="KW-0732">Signal</keyword>
<feature type="region of interest" description="Disordered" evidence="1">
    <location>
        <begin position="112"/>
        <end position="195"/>
    </location>
</feature>
<feature type="chain" id="PRO_5047028471" evidence="2">
    <location>
        <begin position="27"/>
        <end position="195"/>
    </location>
</feature>
<organism evidence="3 4">
    <name type="scientific">Sphaerisporangium corydalis</name>
    <dbReference type="NCBI Taxonomy" id="1441875"/>
    <lineage>
        <taxon>Bacteria</taxon>
        <taxon>Bacillati</taxon>
        <taxon>Actinomycetota</taxon>
        <taxon>Actinomycetes</taxon>
        <taxon>Streptosporangiales</taxon>
        <taxon>Streptosporangiaceae</taxon>
        <taxon>Sphaerisporangium</taxon>
    </lineage>
</organism>
<reference evidence="4" key="1">
    <citation type="journal article" date="2019" name="Int. J. Syst. Evol. Microbiol.">
        <title>The Global Catalogue of Microorganisms (GCM) 10K type strain sequencing project: providing services to taxonomists for standard genome sequencing and annotation.</title>
        <authorList>
            <consortium name="The Broad Institute Genomics Platform"/>
            <consortium name="The Broad Institute Genome Sequencing Center for Infectious Disease"/>
            <person name="Wu L."/>
            <person name="Ma J."/>
        </authorList>
    </citation>
    <scope>NUCLEOTIDE SEQUENCE [LARGE SCALE GENOMIC DNA]</scope>
    <source>
        <strain evidence="4">CCUG 49560</strain>
    </source>
</reference>
<sequence>MRKRTRLVVATATLAALAATGTTAAAASGPTPQPGPVKPDSVTVKVDGKPKESADAGLAEAAAKLGVTLDRLTAAIVAAKTSLAGSDDVRPDAVVAAIAAELGLPAPQVQKAMGPLIGRPGPAGDEKVKRDIERKRNEVLRGGEGADGPQCSPAGKDGGSTEGPPSAPPGEDGTDGPRSAPTGEDAPVGPPAGKG</sequence>
<comment type="caution">
    <text evidence="3">The sequence shown here is derived from an EMBL/GenBank/DDBJ whole genome shotgun (WGS) entry which is preliminary data.</text>
</comment>
<name>A0ABV9EH11_9ACTN</name>
<evidence type="ECO:0000256" key="2">
    <source>
        <dbReference type="SAM" id="SignalP"/>
    </source>
</evidence>
<dbReference type="RefSeq" id="WP_262843326.1">
    <property type="nucleotide sequence ID" value="NZ_JANZYP010000017.1"/>
</dbReference>
<keyword evidence="4" id="KW-1185">Reference proteome</keyword>
<evidence type="ECO:0000256" key="1">
    <source>
        <dbReference type="SAM" id="MobiDB-lite"/>
    </source>
</evidence>
<dbReference type="EMBL" id="JBHSFN010000012">
    <property type="protein sequence ID" value="MFC4588443.1"/>
    <property type="molecule type" value="Genomic_DNA"/>
</dbReference>
<evidence type="ECO:0000313" key="3">
    <source>
        <dbReference type="EMBL" id="MFC4588443.1"/>
    </source>
</evidence>
<gene>
    <name evidence="3" type="ORF">ACFO8L_20310</name>
</gene>